<keyword evidence="2" id="KW-1185">Reference proteome</keyword>
<dbReference type="EMBL" id="BMNG01000015">
    <property type="protein sequence ID" value="GGO53962.1"/>
    <property type="molecule type" value="Genomic_DNA"/>
</dbReference>
<sequence length="50" mass="5833">MGARGPRCCHLLPNGSGLGKIRRVAERAFAWLHYSRRLRTRYCRGLSRYL</sequence>
<evidence type="ECO:0000313" key="1">
    <source>
        <dbReference type="EMBL" id="GGO53962.1"/>
    </source>
</evidence>
<dbReference type="Proteomes" id="UP000656881">
    <property type="component" value="Unassembled WGS sequence"/>
</dbReference>
<accession>A0ABQ2MMA2</accession>
<comment type="caution">
    <text evidence="1">The sequence shown here is derived from an EMBL/GenBank/DDBJ whole genome shotgun (WGS) entry which is preliminary data.</text>
</comment>
<name>A0ABQ2MMA2_9ACTN</name>
<reference evidence="2" key="1">
    <citation type="journal article" date="2019" name="Int. J. Syst. Evol. Microbiol.">
        <title>The Global Catalogue of Microorganisms (GCM) 10K type strain sequencing project: providing services to taxonomists for standard genome sequencing and annotation.</title>
        <authorList>
            <consortium name="The Broad Institute Genomics Platform"/>
            <consortium name="The Broad Institute Genome Sequencing Center for Infectious Disease"/>
            <person name="Wu L."/>
            <person name="Ma J."/>
        </authorList>
    </citation>
    <scope>NUCLEOTIDE SEQUENCE [LARGE SCALE GENOMIC DNA]</scope>
    <source>
        <strain evidence="2">CGMCC 4.7349</strain>
    </source>
</reference>
<protein>
    <recommendedName>
        <fullName evidence="3">Transposase</fullName>
    </recommendedName>
</protein>
<organism evidence="1 2">
    <name type="scientific">Streptomyces lasiicapitis</name>
    <dbReference type="NCBI Taxonomy" id="1923961"/>
    <lineage>
        <taxon>Bacteria</taxon>
        <taxon>Bacillati</taxon>
        <taxon>Actinomycetota</taxon>
        <taxon>Actinomycetes</taxon>
        <taxon>Kitasatosporales</taxon>
        <taxon>Streptomycetaceae</taxon>
        <taxon>Streptomyces</taxon>
    </lineage>
</organism>
<evidence type="ECO:0008006" key="3">
    <source>
        <dbReference type="Google" id="ProtNLM"/>
    </source>
</evidence>
<gene>
    <name evidence="1" type="ORF">GCM10012286_62610</name>
</gene>
<evidence type="ECO:0000313" key="2">
    <source>
        <dbReference type="Proteomes" id="UP000656881"/>
    </source>
</evidence>
<proteinExistence type="predicted"/>